<dbReference type="InterPro" id="IPR036291">
    <property type="entry name" value="NAD(P)-bd_dom_sf"/>
</dbReference>
<dbReference type="SUPFAM" id="SSF51735">
    <property type="entry name" value="NAD(P)-binding Rossmann-fold domains"/>
    <property type="match status" value="1"/>
</dbReference>
<evidence type="ECO:0000256" key="2">
    <source>
        <dbReference type="ARBA" id="ARBA00023002"/>
    </source>
</evidence>
<proteinExistence type="inferred from homology"/>
<comment type="caution">
    <text evidence="4">The sequence shown here is derived from an EMBL/GenBank/DDBJ whole genome shotgun (WGS) entry which is preliminary data.</text>
</comment>
<keyword evidence="5" id="KW-1185">Reference proteome</keyword>
<dbReference type="PRINTS" id="PR00080">
    <property type="entry name" value="SDRFAMILY"/>
</dbReference>
<dbReference type="InterPro" id="IPR002347">
    <property type="entry name" value="SDR_fam"/>
</dbReference>
<dbReference type="Pfam" id="PF00106">
    <property type="entry name" value="adh_short"/>
    <property type="match status" value="1"/>
</dbReference>
<dbReference type="Proteomes" id="UP001500067">
    <property type="component" value="Unassembled WGS sequence"/>
</dbReference>
<organism evidence="4 5">
    <name type="scientific">Nemorincola caseinilytica</name>
    <dbReference type="NCBI Taxonomy" id="2054315"/>
    <lineage>
        <taxon>Bacteria</taxon>
        <taxon>Pseudomonadati</taxon>
        <taxon>Bacteroidota</taxon>
        <taxon>Chitinophagia</taxon>
        <taxon>Chitinophagales</taxon>
        <taxon>Chitinophagaceae</taxon>
        <taxon>Nemorincola</taxon>
    </lineage>
</organism>
<evidence type="ECO:0000256" key="1">
    <source>
        <dbReference type="ARBA" id="ARBA00006484"/>
    </source>
</evidence>
<gene>
    <name evidence="4" type="ORF">GCM10023093_24350</name>
</gene>
<dbReference type="PANTHER" id="PTHR44196:SF1">
    <property type="entry name" value="DEHYDROGENASE_REDUCTASE SDR FAMILY MEMBER 7B"/>
    <property type="match status" value="1"/>
</dbReference>
<dbReference type="PANTHER" id="PTHR44196">
    <property type="entry name" value="DEHYDROGENASE/REDUCTASE SDR FAMILY MEMBER 7B"/>
    <property type="match status" value="1"/>
</dbReference>
<keyword evidence="2" id="KW-0560">Oxidoreductase</keyword>
<dbReference type="Gene3D" id="3.40.50.720">
    <property type="entry name" value="NAD(P)-binding Rossmann-like Domain"/>
    <property type="match status" value="1"/>
</dbReference>
<evidence type="ECO:0000256" key="3">
    <source>
        <dbReference type="RuleBase" id="RU000363"/>
    </source>
</evidence>
<accession>A0ABP8NM60</accession>
<dbReference type="CDD" id="cd05233">
    <property type="entry name" value="SDR_c"/>
    <property type="match status" value="1"/>
</dbReference>
<protein>
    <submittedName>
        <fullName evidence="4">SDR family oxidoreductase</fullName>
    </submittedName>
</protein>
<name>A0ABP8NM60_9BACT</name>
<comment type="similarity">
    <text evidence="1 3">Belongs to the short-chain dehydrogenases/reductases (SDR) family.</text>
</comment>
<evidence type="ECO:0000313" key="4">
    <source>
        <dbReference type="EMBL" id="GAA4467850.1"/>
    </source>
</evidence>
<dbReference type="PRINTS" id="PR00081">
    <property type="entry name" value="GDHRDH"/>
</dbReference>
<reference evidence="5" key="1">
    <citation type="journal article" date="2019" name="Int. J. Syst. Evol. Microbiol.">
        <title>The Global Catalogue of Microorganisms (GCM) 10K type strain sequencing project: providing services to taxonomists for standard genome sequencing and annotation.</title>
        <authorList>
            <consortium name="The Broad Institute Genomics Platform"/>
            <consortium name="The Broad Institute Genome Sequencing Center for Infectious Disease"/>
            <person name="Wu L."/>
            <person name="Ma J."/>
        </authorList>
    </citation>
    <scope>NUCLEOTIDE SEQUENCE [LARGE SCALE GENOMIC DNA]</scope>
    <source>
        <strain evidence="5">JCM 32105</strain>
    </source>
</reference>
<sequence length="230" mass="24423">MNIVITGASRGIGYHTALELAKDPANRVIALSRNTAALDVLRSNAPHGNIYIFPADLATSTVADLEAILAPCEEVDVLINNAGVLMNKPFAMTDMGMWQRTFEANLFGTVKMVQAAIPLMQKSAVAHIVNIGSMGGVQGTSKFPGLAAYSASKAAIANLTECLAEELKPLNIKVNCLALGAVNTEMLNEAFPGYQAPVGAEEMARMVAHFCLHNHRFMNGKIVPVSTSTP</sequence>
<dbReference type="RefSeq" id="WP_345083586.1">
    <property type="nucleotide sequence ID" value="NZ_BAABFA010000018.1"/>
</dbReference>
<evidence type="ECO:0000313" key="5">
    <source>
        <dbReference type="Proteomes" id="UP001500067"/>
    </source>
</evidence>
<dbReference type="EMBL" id="BAABFA010000018">
    <property type="protein sequence ID" value="GAA4467850.1"/>
    <property type="molecule type" value="Genomic_DNA"/>
</dbReference>